<evidence type="ECO:0000313" key="2">
    <source>
        <dbReference type="EMBL" id="NSL86629.1"/>
    </source>
</evidence>
<comment type="caution">
    <text evidence="2">The sequence shown here is derived from an EMBL/GenBank/DDBJ whole genome shotgun (WGS) entry which is preliminary data.</text>
</comment>
<sequence length="354" mass="40275">MDQINITPEIKYNAAKKTPAGRLLQWLGLRTQPMVKVYRGYGRDGQLQIFGHVLSLSPAAAPQQRKGVLANIGTLLRLFMVRPVANATVYLQWQQRRISTTTATDGFFHFQWAPERPTPAGWHPIIVTYTQNGEDITSGNGLLYIPHRTQFGCISDIDDTFLISHSGHLHKKLYVLLTRNPAARKPFEGVVQHYRLLSLGRTTSGTPNPFFYVSSSEWNLYDYLLAFADAWDLPQGVYLLNQLKTFSQLWQTGTGKHGTKFTRITRIMESYPHMSFVLLGDDTQQDPHIYEAVASHFPDRILCIYLRQVSRKNRAATEVIVRRLTDKGITCCYFEHSATAIAHSRQYGLIAMED</sequence>
<dbReference type="OrthoDB" id="9789875at2"/>
<dbReference type="InterPro" id="IPR019236">
    <property type="entry name" value="APP1_cat"/>
</dbReference>
<evidence type="ECO:0000259" key="1">
    <source>
        <dbReference type="Pfam" id="PF09949"/>
    </source>
</evidence>
<accession>A0A3S1D4W6</accession>
<dbReference type="Pfam" id="PF09949">
    <property type="entry name" value="APP1_cat"/>
    <property type="match status" value="1"/>
</dbReference>
<dbReference type="InterPro" id="IPR052935">
    <property type="entry name" value="Mg2+_PAP"/>
</dbReference>
<organism evidence="2 3">
    <name type="scientific">Chitinophaga solisilvae</name>
    <dbReference type="NCBI Taxonomy" id="1233460"/>
    <lineage>
        <taxon>Bacteria</taxon>
        <taxon>Pseudomonadati</taxon>
        <taxon>Bacteroidota</taxon>
        <taxon>Chitinophagia</taxon>
        <taxon>Chitinophagales</taxon>
        <taxon>Chitinophagaceae</taxon>
        <taxon>Chitinophaga</taxon>
    </lineage>
</organism>
<dbReference type="EMBL" id="RIAR02000001">
    <property type="protein sequence ID" value="NSL86629.1"/>
    <property type="molecule type" value="Genomic_DNA"/>
</dbReference>
<proteinExistence type="predicted"/>
<protein>
    <submittedName>
        <fullName evidence="2">DUF2183 domain-containing protein</fullName>
    </submittedName>
</protein>
<dbReference type="Proteomes" id="UP000281028">
    <property type="component" value="Unassembled WGS sequence"/>
</dbReference>
<feature type="domain" description="Phosphatidate phosphatase APP1 catalytic" evidence="1">
    <location>
        <begin position="152"/>
        <end position="308"/>
    </location>
</feature>
<dbReference type="PANTHER" id="PTHR28208:SF3">
    <property type="entry name" value="PHOSPHATIDATE PHOSPHATASE APP1"/>
    <property type="match status" value="1"/>
</dbReference>
<gene>
    <name evidence="2" type="ORF">ECE50_007295</name>
</gene>
<dbReference type="AlphaFoldDB" id="A0A3S1D4W6"/>
<name>A0A3S1D4W6_9BACT</name>
<dbReference type="PANTHER" id="PTHR28208">
    <property type="entry name" value="PHOSPHATIDATE PHOSPHATASE APP1"/>
    <property type="match status" value="1"/>
</dbReference>
<dbReference type="GO" id="GO:0008195">
    <property type="term" value="F:phosphatidate phosphatase activity"/>
    <property type="evidence" value="ECO:0007669"/>
    <property type="project" value="InterPro"/>
</dbReference>
<keyword evidence="3" id="KW-1185">Reference proteome</keyword>
<reference evidence="2" key="1">
    <citation type="submission" date="2020-05" db="EMBL/GenBank/DDBJ databases">
        <title>Chitinophaga laudate sp. nov., isolated from a tropical peat swamp.</title>
        <authorList>
            <person name="Goh C.B.S."/>
            <person name="Lee M.S."/>
            <person name="Parimannan S."/>
            <person name="Pasbakhsh P."/>
            <person name="Yule C.M."/>
            <person name="Rajandas H."/>
            <person name="Loke S."/>
            <person name="Croft L."/>
            <person name="Tan J.B.L."/>
        </authorList>
    </citation>
    <scope>NUCLEOTIDE SEQUENCE</scope>
    <source>
        <strain evidence="2">Mgbs1</strain>
    </source>
</reference>
<evidence type="ECO:0000313" key="3">
    <source>
        <dbReference type="Proteomes" id="UP000281028"/>
    </source>
</evidence>